<sequence length="289" mass="31963">MNLKILLPLAIAIAIGAGVAFAGSDNGALYGTMPVFLLCGILAFAINWLAFIPANIWQTEKFYDLTGSITYVTIMAVACALSGPLDNRALIIAALVMVWALRLGSFLFLRIRADGKDQRFDKIKVSPPRFFFTWTLQALWVLLTAASALAIITSDTRLPIDIFAIIGIVLWLAGFGIEVVSDRQKREFRKKPENKGKFISTGLWAWSRHPNYFGEILLWTGITVASLPILSGWQWVTIISPIFVATLLIRISGIPKLEAHAEEKWGDDPAYRAYADNTPVLLMRPPKAA</sequence>
<evidence type="ECO:0000256" key="2">
    <source>
        <dbReference type="SAM" id="SignalP"/>
    </source>
</evidence>
<dbReference type="GO" id="GO:0016020">
    <property type="term" value="C:membrane"/>
    <property type="evidence" value="ECO:0007669"/>
    <property type="project" value="TreeGrafter"/>
</dbReference>
<dbReference type="PANTHER" id="PTHR32251">
    <property type="entry name" value="3-OXO-5-ALPHA-STEROID 4-DEHYDROGENASE"/>
    <property type="match status" value="1"/>
</dbReference>
<evidence type="ECO:0000313" key="4">
    <source>
        <dbReference type="Proteomes" id="UP000185192"/>
    </source>
</evidence>
<accession>A0A1N6GP01</accession>
<dbReference type="InterPro" id="IPR010721">
    <property type="entry name" value="UstE-like"/>
</dbReference>
<keyword evidence="2" id="KW-0732">Signal</keyword>
<dbReference type="PANTHER" id="PTHR32251:SF17">
    <property type="entry name" value="STEROID 5-ALPHA REDUCTASE C-TERMINAL DOMAIN-CONTAINING PROTEIN"/>
    <property type="match status" value="1"/>
</dbReference>
<feature type="transmembrane region" description="Helical" evidence="1">
    <location>
        <begin position="130"/>
        <end position="152"/>
    </location>
</feature>
<dbReference type="Proteomes" id="UP000185192">
    <property type="component" value="Unassembled WGS sequence"/>
</dbReference>
<feature type="transmembrane region" description="Helical" evidence="1">
    <location>
        <begin position="212"/>
        <end position="229"/>
    </location>
</feature>
<feature type="chain" id="PRO_5009936243" evidence="2">
    <location>
        <begin position="23"/>
        <end position="289"/>
    </location>
</feature>
<keyword evidence="1" id="KW-0812">Transmembrane</keyword>
<reference evidence="4" key="1">
    <citation type="submission" date="2016-11" db="EMBL/GenBank/DDBJ databases">
        <authorList>
            <person name="Varghese N."/>
            <person name="Submissions S."/>
        </authorList>
    </citation>
    <scope>NUCLEOTIDE SEQUENCE [LARGE SCALE GENOMIC DNA]</scope>
    <source>
        <strain evidence="4">DSM 22363</strain>
    </source>
</reference>
<evidence type="ECO:0000256" key="1">
    <source>
        <dbReference type="SAM" id="Phobius"/>
    </source>
</evidence>
<feature type="signal peptide" evidence="2">
    <location>
        <begin position="1"/>
        <end position="22"/>
    </location>
</feature>
<gene>
    <name evidence="3" type="ORF">SAMN02745824_2916</name>
</gene>
<proteinExistence type="predicted"/>
<dbReference type="Pfam" id="PF06966">
    <property type="entry name" value="DUF1295"/>
    <property type="match status" value="1"/>
</dbReference>
<feature type="transmembrane region" description="Helical" evidence="1">
    <location>
        <begin position="62"/>
        <end position="83"/>
    </location>
</feature>
<name>A0A1N6GP01_9SPHN</name>
<dbReference type="RefSeq" id="WP_074205863.1">
    <property type="nucleotide sequence ID" value="NZ_FSQW01000002.1"/>
</dbReference>
<keyword evidence="1" id="KW-1133">Transmembrane helix</keyword>
<dbReference type="EMBL" id="FSQW01000002">
    <property type="protein sequence ID" value="SIO09182.1"/>
    <property type="molecule type" value="Genomic_DNA"/>
</dbReference>
<protein>
    <submittedName>
        <fullName evidence="3">Steroid 5-alpha reductase family enzyme</fullName>
    </submittedName>
</protein>
<evidence type="ECO:0000313" key="3">
    <source>
        <dbReference type="EMBL" id="SIO09182.1"/>
    </source>
</evidence>
<feature type="transmembrane region" description="Helical" evidence="1">
    <location>
        <begin position="32"/>
        <end position="50"/>
    </location>
</feature>
<organism evidence="3 4">
    <name type="scientific">Parasphingorhabdus marina DSM 22363</name>
    <dbReference type="NCBI Taxonomy" id="1123272"/>
    <lineage>
        <taxon>Bacteria</taxon>
        <taxon>Pseudomonadati</taxon>
        <taxon>Pseudomonadota</taxon>
        <taxon>Alphaproteobacteria</taxon>
        <taxon>Sphingomonadales</taxon>
        <taxon>Sphingomonadaceae</taxon>
        <taxon>Parasphingorhabdus</taxon>
    </lineage>
</organism>
<feature type="transmembrane region" description="Helical" evidence="1">
    <location>
        <begin position="158"/>
        <end position="181"/>
    </location>
</feature>
<dbReference type="AlphaFoldDB" id="A0A1N6GP01"/>
<feature type="transmembrane region" description="Helical" evidence="1">
    <location>
        <begin position="89"/>
        <end position="109"/>
    </location>
</feature>
<dbReference type="PROSITE" id="PS50244">
    <property type="entry name" value="S5A_REDUCTASE"/>
    <property type="match status" value="1"/>
</dbReference>
<dbReference type="Gene3D" id="1.20.120.1630">
    <property type="match status" value="1"/>
</dbReference>
<dbReference type="STRING" id="1123272.SAMN02745824_2916"/>
<keyword evidence="1" id="KW-0472">Membrane</keyword>
<keyword evidence="4" id="KW-1185">Reference proteome</keyword>